<name>A0A1C6RGB6_9ACTN</name>
<evidence type="ECO:0000313" key="2">
    <source>
        <dbReference type="EMBL" id="SCL16121.1"/>
    </source>
</evidence>
<reference evidence="3" key="1">
    <citation type="submission" date="2016-06" db="EMBL/GenBank/DDBJ databases">
        <authorList>
            <person name="Varghese N."/>
            <person name="Submissions Spin"/>
        </authorList>
    </citation>
    <scope>NUCLEOTIDE SEQUENCE [LARGE SCALE GENOMIC DNA]</scope>
    <source>
        <strain evidence="3">DSM 45431</strain>
    </source>
</reference>
<dbReference type="InterPro" id="IPR036278">
    <property type="entry name" value="Sialidase_sf"/>
</dbReference>
<organism evidence="2 3">
    <name type="scientific">Micromonospora rhizosphaerae</name>
    <dbReference type="NCBI Taxonomy" id="568872"/>
    <lineage>
        <taxon>Bacteria</taxon>
        <taxon>Bacillati</taxon>
        <taxon>Actinomycetota</taxon>
        <taxon>Actinomycetes</taxon>
        <taxon>Micromonosporales</taxon>
        <taxon>Micromonosporaceae</taxon>
        <taxon>Micromonospora</taxon>
    </lineage>
</organism>
<keyword evidence="3" id="KW-1185">Reference proteome</keyword>
<dbReference type="EMBL" id="FMHV01000002">
    <property type="protein sequence ID" value="SCL16121.1"/>
    <property type="molecule type" value="Genomic_DNA"/>
</dbReference>
<accession>A0A1C6RGB6</accession>
<evidence type="ECO:0000313" key="3">
    <source>
        <dbReference type="Proteomes" id="UP000199413"/>
    </source>
</evidence>
<keyword evidence="1" id="KW-0472">Membrane</keyword>
<gene>
    <name evidence="2" type="ORF">GA0070624_0929</name>
</gene>
<dbReference type="CDD" id="cd15482">
    <property type="entry name" value="Sialidase_non-viral"/>
    <property type="match status" value="1"/>
</dbReference>
<dbReference type="AlphaFoldDB" id="A0A1C6RGB6"/>
<dbReference type="OrthoDB" id="3276625at2"/>
<dbReference type="Gene3D" id="2.130.10.10">
    <property type="entry name" value="YVTN repeat-like/Quinoprotein amine dehydrogenase"/>
    <property type="match status" value="1"/>
</dbReference>
<dbReference type="Proteomes" id="UP000199413">
    <property type="component" value="Unassembled WGS sequence"/>
</dbReference>
<dbReference type="SUPFAM" id="SSF50939">
    <property type="entry name" value="Sialidases"/>
    <property type="match status" value="1"/>
</dbReference>
<dbReference type="RefSeq" id="WP_091336937.1">
    <property type="nucleotide sequence ID" value="NZ_FMHV01000002.1"/>
</dbReference>
<protein>
    <recommendedName>
        <fullName evidence="4">BNR repeat-like domain-containing protein</fullName>
    </recommendedName>
</protein>
<proteinExistence type="predicted"/>
<sequence>MTGLRELFEEAAESSPPSRLLADEVYTAGRRQWRRRRLAVAGISAVAAIAVLAASLLATARPSVDELPIADGSTPPTSASPLPGQRLQWVDAADAKHLYLLLTCTTPSTCDKSVAQLKGSDDGGRTWTDRGTLMRLGAMAVLGPDVLIRAAQPDQPGAATASLMISTDGGRHWSKAQEAPAVDAVPDGGTAICWPETAGPSCTMQAVDAASHRVAPLSRQPALTLQPDGLRIDELSGRLWIPGREPATGRPAVAVSADAGRTWATHVFRDAPSCPSAGCEPLSLAVDGGGKTVYAVVSGERVLAVYRLNGGTTKDGWQRLTDTGEIPHGTNGYGSFVAADGTHVLFQPEDRQNFAYRYWAARDGGAYRMVELAGLPATAGPIRRTRDGWFYAIGYPDNVLYGSTDGWHWSPVTNR</sequence>
<evidence type="ECO:0008006" key="4">
    <source>
        <dbReference type="Google" id="ProtNLM"/>
    </source>
</evidence>
<evidence type="ECO:0000256" key="1">
    <source>
        <dbReference type="SAM" id="Phobius"/>
    </source>
</evidence>
<dbReference type="STRING" id="568872.GA0070624_0929"/>
<dbReference type="InterPro" id="IPR015943">
    <property type="entry name" value="WD40/YVTN_repeat-like_dom_sf"/>
</dbReference>
<keyword evidence="1" id="KW-0812">Transmembrane</keyword>
<feature type="transmembrane region" description="Helical" evidence="1">
    <location>
        <begin position="38"/>
        <end position="58"/>
    </location>
</feature>
<keyword evidence="1" id="KW-1133">Transmembrane helix</keyword>